<dbReference type="SMART" id="SM00130">
    <property type="entry name" value="KR"/>
    <property type="match status" value="1"/>
</dbReference>
<evidence type="ECO:0000256" key="20">
    <source>
        <dbReference type="RuleBase" id="RU363034"/>
    </source>
</evidence>
<evidence type="ECO:0000256" key="2">
    <source>
        <dbReference type="ARBA" id="ARBA00004018"/>
    </source>
</evidence>
<evidence type="ECO:0000256" key="7">
    <source>
        <dbReference type="ARBA" id="ARBA00022536"/>
    </source>
</evidence>
<dbReference type="InterPro" id="IPR018114">
    <property type="entry name" value="TRYPSIN_HIS"/>
</dbReference>
<dbReference type="GO" id="GO:0033993">
    <property type="term" value="P:response to lipid"/>
    <property type="evidence" value="ECO:0007669"/>
    <property type="project" value="UniProtKB-ARBA"/>
</dbReference>
<dbReference type="PROSITE" id="PS00134">
    <property type="entry name" value="TRYPSIN_HIS"/>
    <property type="match status" value="1"/>
</dbReference>
<dbReference type="PROSITE" id="PS00022">
    <property type="entry name" value="EGF_1"/>
    <property type="match status" value="1"/>
</dbReference>
<evidence type="ECO:0000256" key="15">
    <source>
        <dbReference type="ARBA" id="ARBA00023202"/>
    </source>
</evidence>
<accession>A0A9D3T655</accession>
<organism evidence="25 26">
    <name type="scientific">Megalops atlanticus</name>
    <name type="common">Tarpon</name>
    <name type="synonym">Clupea gigantea</name>
    <dbReference type="NCBI Taxonomy" id="7932"/>
    <lineage>
        <taxon>Eukaryota</taxon>
        <taxon>Metazoa</taxon>
        <taxon>Chordata</taxon>
        <taxon>Craniata</taxon>
        <taxon>Vertebrata</taxon>
        <taxon>Euteleostomi</taxon>
        <taxon>Actinopterygii</taxon>
        <taxon>Neopterygii</taxon>
        <taxon>Teleostei</taxon>
        <taxon>Elopiformes</taxon>
        <taxon>Megalopidae</taxon>
        <taxon>Megalops</taxon>
    </lineage>
</organism>
<dbReference type="InterPro" id="IPR018056">
    <property type="entry name" value="Kringle_CS"/>
</dbReference>
<dbReference type="InterPro" id="IPR000001">
    <property type="entry name" value="Kringle"/>
</dbReference>
<feature type="non-terminal residue" evidence="25">
    <location>
        <position position="1"/>
    </location>
</feature>
<dbReference type="PANTHER" id="PTHR24264">
    <property type="entry name" value="TRYPSIN-RELATED"/>
    <property type="match status" value="1"/>
</dbReference>
<comment type="subcellular location">
    <subcellularLocation>
        <location evidence="3">Secreted</location>
        <location evidence="3">Extracellular space</location>
    </subcellularLocation>
</comment>
<feature type="domain" description="Kringle" evidence="23">
    <location>
        <begin position="119"/>
        <end position="197"/>
    </location>
</feature>
<feature type="disulfide bond" evidence="18">
    <location>
        <begin position="103"/>
        <end position="112"/>
    </location>
</feature>
<dbReference type="GO" id="GO:0005615">
    <property type="term" value="C:extracellular space"/>
    <property type="evidence" value="ECO:0007669"/>
    <property type="project" value="TreeGrafter"/>
</dbReference>
<dbReference type="InterPro" id="IPR001314">
    <property type="entry name" value="Peptidase_S1A"/>
</dbReference>
<reference evidence="25" key="1">
    <citation type="submission" date="2021-01" db="EMBL/GenBank/DDBJ databases">
        <authorList>
            <person name="Zahm M."/>
            <person name="Roques C."/>
            <person name="Cabau C."/>
            <person name="Klopp C."/>
            <person name="Donnadieu C."/>
            <person name="Jouanno E."/>
            <person name="Lampietro C."/>
            <person name="Louis A."/>
            <person name="Herpin A."/>
            <person name="Echchiki A."/>
            <person name="Berthelot C."/>
            <person name="Parey E."/>
            <person name="Roest-Crollius H."/>
            <person name="Braasch I."/>
            <person name="Postlethwait J."/>
            <person name="Bobe J."/>
            <person name="Montfort J."/>
            <person name="Bouchez O."/>
            <person name="Begum T."/>
            <person name="Mejri S."/>
            <person name="Adams A."/>
            <person name="Chen W.-J."/>
            <person name="Guiguen Y."/>
        </authorList>
    </citation>
    <scope>NUCLEOTIDE SEQUENCE</scope>
    <source>
        <strain evidence="25">YG-15Mar2019-1</strain>
        <tissue evidence="25">Brain</tissue>
    </source>
</reference>
<dbReference type="Gene3D" id="2.10.25.10">
    <property type="entry name" value="Laminin"/>
    <property type="match status" value="1"/>
</dbReference>
<proteinExistence type="predicted"/>
<dbReference type="PROSITE" id="PS50070">
    <property type="entry name" value="KRINGLE_2"/>
    <property type="match status" value="1"/>
</dbReference>
<protein>
    <recommendedName>
        <fullName evidence="5">Urokinase-type plasminogen activator</fullName>
        <ecNumber evidence="17">3.4.21.4</ecNumber>
        <ecNumber evidence="4">3.4.21.73</ecNumber>
    </recommendedName>
</protein>
<keyword evidence="15" id="KW-0617">Plasminogen activation</keyword>
<comment type="function">
    <text evidence="2">Specifically cleaves the zymogen plasminogen to form the active enzyme plasmin.</text>
</comment>
<evidence type="ECO:0000259" key="24">
    <source>
        <dbReference type="PROSITE" id="PS50240"/>
    </source>
</evidence>
<comment type="caution">
    <text evidence="25">The sequence shown here is derived from an EMBL/GenBank/DDBJ whole genome shotgun (WGS) entry which is preliminary data.</text>
</comment>
<evidence type="ECO:0000256" key="8">
    <source>
        <dbReference type="ARBA" id="ARBA00022572"/>
    </source>
</evidence>
<keyword evidence="21" id="KW-0812">Transmembrane</keyword>
<evidence type="ECO:0000256" key="3">
    <source>
        <dbReference type="ARBA" id="ARBA00004239"/>
    </source>
</evidence>
<evidence type="ECO:0000256" key="10">
    <source>
        <dbReference type="ARBA" id="ARBA00022729"/>
    </source>
</evidence>
<dbReference type="FunFam" id="2.40.20.10:FF:000001">
    <property type="entry name" value="Urokinase-type plasminogen activator"/>
    <property type="match status" value="1"/>
</dbReference>
<evidence type="ECO:0000256" key="4">
    <source>
        <dbReference type="ARBA" id="ARBA00013183"/>
    </source>
</evidence>
<dbReference type="InterPro" id="IPR043504">
    <property type="entry name" value="Peptidase_S1_PA_chymotrypsin"/>
</dbReference>
<dbReference type="InterPro" id="IPR000742">
    <property type="entry name" value="EGF"/>
</dbReference>
<dbReference type="OrthoDB" id="9406323at2759"/>
<keyword evidence="26" id="KW-1185">Reference proteome</keyword>
<feature type="domain" description="EGF-like" evidence="22">
    <location>
        <begin position="76"/>
        <end position="113"/>
    </location>
</feature>
<dbReference type="InterPro" id="IPR009003">
    <property type="entry name" value="Peptidase_S1_PA"/>
</dbReference>
<dbReference type="PRINTS" id="PR00722">
    <property type="entry name" value="CHYMOTRYPSIN"/>
</dbReference>
<dbReference type="Gene3D" id="2.40.10.10">
    <property type="entry name" value="Trypsin-like serine proteases"/>
    <property type="match status" value="2"/>
</dbReference>
<dbReference type="GO" id="GO:0004252">
    <property type="term" value="F:serine-type endopeptidase activity"/>
    <property type="evidence" value="ECO:0007669"/>
    <property type="project" value="UniProtKB-EC"/>
</dbReference>
<keyword evidence="21" id="KW-1133">Transmembrane helix</keyword>
<dbReference type="GO" id="GO:1901701">
    <property type="term" value="P:cellular response to oxygen-containing compound"/>
    <property type="evidence" value="ECO:0007669"/>
    <property type="project" value="UniProtKB-ARBA"/>
</dbReference>
<dbReference type="CDD" id="cd00190">
    <property type="entry name" value="Tryp_SPc"/>
    <property type="match status" value="1"/>
</dbReference>
<dbReference type="PANTHER" id="PTHR24264:SF38">
    <property type="entry name" value="UROKINASE-TYPE PLASMINOGEN ACTIVATOR"/>
    <property type="match status" value="1"/>
</dbReference>
<dbReference type="EC" id="3.4.21.4" evidence="17"/>
<dbReference type="CDD" id="cd00108">
    <property type="entry name" value="KR"/>
    <property type="match status" value="1"/>
</dbReference>
<feature type="disulfide bond" evidence="19">
    <location>
        <begin position="120"/>
        <end position="197"/>
    </location>
</feature>
<dbReference type="FunFam" id="2.40.10.10:FF:000003">
    <property type="entry name" value="Transmembrane serine protease 3"/>
    <property type="match status" value="1"/>
</dbReference>
<dbReference type="InterPro" id="IPR038178">
    <property type="entry name" value="Kringle_sf"/>
</dbReference>
<dbReference type="PRINTS" id="PR00018">
    <property type="entry name" value="KRINGLE"/>
</dbReference>
<comment type="catalytic activity">
    <reaction evidence="1">
        <text>Specific cleavage of Arg-|-Val bond in plasminogen to form plasmin.</text>
        <dbReference type="EC" id="3.4.21.73"/>
    </reaction>
</comment>
<dbReference type="AlphaFoldDB" id="A0A9D3T655"/>
<dbReference type="PROSITE" id="PS50026">
    <property type="entry name" value="EGF_3"/>
    <property type="match status" value="1"/>
</dbReference>
<evidence type="ECO:0000259" key="23">
    <source>
        <dbReference type="PROSITE" id="PS50070"/>
    </source>
</evidence>
<keyword evidence="12 20" id="KW-0720">Serine protease</keyword>
<evidence type="ECO:0000256" key="5">
    <source>
        <dbReference type="ARBA" id="ARBA00019414"/>
    </source>
</evidence>
<dbReference type="SUPFAM" id="SSF50494">
    <property type="entry name" value="Trypsin-like serine proteases"/>
    <property type="match status" value="1"/>
</dbReference>
<keyword evidence="11 20" id="KW-0378">Hydrolase</keyword>
<dbReference type="InterPro" id="IPR001254">
    <property type="entry name" value="Trypsin_dom"/>
</dbReference>
<dbReference type="PROSITE" id="PS00135">
    <property type="entry name" value="TRYPSIN_SER"/>
    <property type="match status" value="1"/>
</dbReference>
<evidence type="ECO:0000256" key="6">
    <source>
        <dbReference type="ARBA" id="ARBA00022525"/>
    </source>
</evidence>
<evidence type="ECO:0000256" key="11">
    <source>
        <dbReference type="ARBA" id="ARBA00022801"/>
    </source>
</evidence>
<evidence type="ECO:0000256" key="17">
    <source>
        <dbReference type="ARBA" id="ARBA00038868"/>
    </source>
</evidence>
<dbReference type="SUPFAM" id="SSF57440">
    <property type="entry name" value="Kringle-like"/>
    <property type="match status" value="1"/>
</dbReference>
<keyword evidence="6" id="KW-0964">Secreted</keyword>
<evidence type="ECO:0000256" key="13">
    <source>
        <dbReference type="ARBA" id="ARBA00023145"/>
    </source>
</evidence>
<dbReference type="Proteomes" id="UP001046870">
    <property type="component" value="Chromosome 16"/>
</dbReference>
<dbReference type="Pfam" id="PF00089">
    <property type="entry name" value="Trypsin"/>
    <property type="match status" value="1"/>
</dbReference>
<name>A0A9D3T655_MEGAT</name>
<evidence type="ECO:0000256" key="14">
    <source>
        <dbReference type="ARBA" id="ARBA00023157"/>
    </source>
</evidence>
<keyword evidence="21" id="KW-0472">Membrane</keyword>
<comment type="catalytic activity">
    <reaction evidence="16">
        <text>Preferential cleavage: Arg-|-Xaa, Lys-|-Xaa.</text>
        <dbReference type="EC" id="3.4.21.4"/>
    </reaction>
</comment>
<feature type="domain" description="Peptidase S1" evidence="24">
    <location>
        <begin position="215"/>
        <end position="461"/>
    </location>
</feature>
<dbReference type="InterPro" id="IPR013806">
    <property type="entry name" value="Kringle-like"/>
</dbReference>
<evidence type="ECO:0000256" key="1">
    <source>
        <dbReference type="ARBA" id="ARBA00000942"/>
    </source>
</evidence>
<keyword evidence="13" id="KW-0865">Zymogen</keyword>
<keyword evidence="14 18" id="KW-1015">Disulfide bond</keyword>
<keyword evidence="10" id="KW-0732">Signal</keyword>
<evidence type="ECO:0000256" key="21">
    <source>
        <dbReference type="SAM" id="Phobius"/>
    </source>
</evidence>
<keyword evidence="9 20" id="KW-0645">Protease</keyword>
<dbReference type="GO" id="GO:0031639">
    <property type="term" value="P:plasminogen activation"/>
    <property type="evidence" value="ECO:0007669"/>
    <property type="project" value="TreeGrafter"/>
</dbReference>
<dbReference type="InterPro" id="IPR050127">
    <property type="entry name" value="Serine_Proteases_S1"/>
</dbReference>
<keyword evidence="7 18" id="KW-0245">EGF-like domain</keyword>
<dbReference type="EC" id="3.4.21.73" evidence="4"/>
<evidence type="ECO:0000259" key="22">
    <source>
        <dbReference type="PROSITE" id="PS50026"/>
    </source>
</evidence>
<feature type="transmembrane region" description="Helical" evidence="21">
    <location>
        <begin position="47"/>
        <end position="66"/>
    </location>
</feature>
<evidence type="ECO:0000313" key="26">
    <source>
        <dbReference type="Proteomes" id="UP001046870"/>
    </source>
</evidence>
<sequence length="474" mass="53210">LLCEGLNISSLQLCQPKRYRFSSVNLHPALRKRFQIRKKVTPENMKLLLGLLLMATAVAGFNTDWLRIWRLMRANPFDGPPGPGCLNGGTFVSYGEDRGFCSCPEQFTGRRCEIDASAQCYNDNGGYYRGTASLSQSGAECLRWDHVDAQFALGSRALALGIGKHNYCRNPDRSTKPWCMVQKGHQIVPEFCQLHRCGEEPMPMCGERSQKQFKIVGGKVATVESHPWIAAIYYKSRTYGEEWFQCGGSLISPCWVLTAAHCFPDGAATTIRRLSVSLGKNAINETNKHREQRFEVERLIIHEKYKYRDGNYNHDIALLSLKGRCAERTKTVRTICLPPEHQMLPPGTTCDVAGYGKESNTASLYSQVLKEAKVNIMSQSVCMDKQHYGDMVTENMFCANSPDWTVDSCKGDSGGPLVCEVDNRMFLFGIVSWGQGCSQKYRPGVYTKVTNYNRWIEEKTGLSVITAGSMYPQK</sequence>
<dbReference type="Gene3D" id="2.40.20.10">
    <property type="entry name" value="Plasminogen Kringle 4"/>
    <property type="match status" value="1"/>
</dbReference>
<dbReference type="SMART" id="SM00020">
    <property type="entry name" value="Tryp_SPc"/>
    <property type="match status" value="1"/>
</dbReference>
<evidence type="ECO:0000256" key="16">
    <source>
        <dbReference type="ARBA" id="ARBA00036320"/>
    </source>
</evidence>
<dbReference type="EMBL" id="JAFDVH010000016">
    <property type="protein sequence ID" value="KAG7462523.1"/>
    <property type="molecule type" value="Genomic_DNA"/>
</dbReference>
<evidence type="ECO:0000256" key="9">
    <source>
        <dbReference type="ARBA" id="ARBA00022670"/>
    </source>
</evidence>
<keyword evidence="8 19" id="KW-0420">Kringle</keyword>
<gene>
    <name evidence="25" type="ORF">MATL_G00185710</name>
</gene>
<comment type="caution">
    <text evidence="18">Lacks conserved residue(s) required for the propagation of feature annotation.</text>
</comment>
<evidence type="ECO:0000313" key="25">
    <source>
        <dbReference type="EMBL" id="KAG7462523.1"/>
    </source>
</evidence>
<evidence type="ECO:0000256" key="18">
    <source>
        <dbReference type="PROSITE-ProRule" id="PRU00076"/>
    </source>
</evidence>
<dbReference type="PROSITE" id="PS50240">
    <property type="entry name" value="TRYPSIN_DOM"/>
    <property type="match status" value="1"/>
</dbReference>
<evidence type="ECO:0000256" key="12">
    <source>
        <dbReference type="ARBA" id="ARBA00022825"/>
    </source>
</evidence>
<dbReference type="GO" id="GO:0033628">
    <property type="term" value="P:regulation of cell adhesion mediated by integrin"/>
    <property type="evidence" value="ECO:0007669"/>
    <property type="project" value="TreeGrafter"/>
</dbReference>
<evidence type="ECO:0000256" key="19">
    <source>
        <dbReference type="PROSITE-ProRule" id="PRU00121"/>
    </source>
</evidence>
<dbReference type="InterPro" id="IPR033116">
    <property type="entry name" value="TRYPSIN_SER"/>
</dbReference>
<dbReference type="Pfam" id="PF00051">
    <property type="entry name" value="Kringle"/>
    <property type="match status" value="1"/>
</dbReference>
<dbReference type="PROSITE" id="PS00021">
    <property type="entry name" value="KRINGLE_1"/>
    <property type="match status" value="1"/>
</dbReference>